<dbReference type="PANTHER" id="PTHR33361:SF2">
    <property type="entry name" value="DUF885 DOMAIN-CONTAINING PROTEIN"/>
    <property type="match status" value="1"/>
</dbReference>
<proteinExistence type="predicted"/>
<evidence type="ECO:0000256" key="1">
    <source>
        <dbReference type="SAM" id="SignalP"/>
    </source>
</evidence>
<accession>A0ABQ6P5P7</accession>
<evidence type="ECO:0000313" key="2">
    <source>
        <dbReference type="EMBL" id="GMM60200.1"/>
    </source>
</evidence>
<protein>
    <submittedName>
        <fullName evidence="2">DUF885 family protein</fullName>
    </submittedName>
</protein>
<organism evidence="2 3">
    <name type="scientific">Novosphingobium pituita</name>
    <dbReference type="NCBI Taxonomy" id="3056842"/>
    <lineage>
        <taxon>Bacteria</taxon>
        <taxon>Pseudomonadati</taxon>
        <taxon>Pseudomonadota</taxon>
        <taxon>Alphaproteobacteria</taxon>
        <taxon>Sphingomonadales</taxon>
        <taxon>Sphingomonadaceae</taxon>
        <taxon>Novosphingobium</taxon>
    </lineage>
</organism>
<dbReference type="Proteomes" id="UP001187221">
    <property type="component" value="Unassembled WGS sequence"/>
</dbReference>
<sequence length="612" mass="66618">MLKTGLKAGTASAGLAALSSLGMARAATPAAAPSAGASSPEDARLAALFDTMMGAMLDHSPETATALGVDTGKRANAKYHLDDRSQAAWNEAKTRNARDLAALRKIDTTRLTGNNRWNHASILFSVEVADEMNRTFSTLGTPYAVSQLTGCYQSIPDFLDSQHTIETSADAQAYLARLDAFATAIDQDSEAVRHDSAQGVIPPDFVLAKALIQLKALRDTPVASSNLVASLVRRTAAKGIAGNWGERAQAACTARVLPALDRQITLLEGLLPHAVHTAGVARLPKGEELYRISLRNYTTSDMDPEEIHRIGLELIAQQSAQADEILKAQGYTKGTVGQRLRALYDDPKFRYPNTDEGKDKLIADLNQQVVAMQARLPEYFHTLPKAKLDIRRVPKAVEAGAPGGYYQNGSLDGARPGAFYINLRDTAEVPSWTLPTLTYHEGIPGHHLQLSLAQEAGLPMLRKIQFFSGYGEGWALYAEQLAVEMGVYKDDPFGHIGQLHDSIFRGVRLVVDSGMHAKGWSREQAVKFYTDTIGDPETMAITEVERYCVWPGQACSYMLGKLDWLRLRDKARTALGSRFDIRLFHDAGLLPGAMPLPVLDQCIDAYIAKAST</sequence>
<keyword evidence="1" id="KW-0732">Signal</keyword>
<name>A0ABQ6P5P7_9SPHN</name>
<dbReference type="InterPro" id="IPR010281">
    <property type="entry name" value="DUF885"/>
</dbReference>
<feature type="signal peptide" evidence="1">
    <location>
        <begin position="1"/>
        <end position="26"/>
    </location>
</feature>
<reference evidence="2 3" key="1">
    <citation type="submission" date="2023-06" db="EMBL/GenBank/DDBJ databases">
        <title>Draft genome sequence of Novosphingobium sp. strain IK01.</title>
        <authorList>
            <person name="Hatamoto M."/>
            <person name="Ikarashi T."/>
            <person name="Yamaguchi T."/>
        </authorList>
    </citation>
    <scope>NUCLEOTIDE SEQUENCE [LARGE SCALE GENOMIC DNA]</scope>
    <source>
        <strain evidence="2 3">IK01</strain>
    </source>
</reference>
<dbReference type="PANTHER" id="PTHR33361">
    <property type="entry name" value="GLR0591 PROTEIN"/>
    <property type="match status" value="1"/>
</dbReference>
<keyword evidence="3" id="KW-1185">Reference proteome</keyword>
<dbReference type="Pfam" id="PF05960">
    <property type="entry name" value="DUF885"/>
    <property type="match status" value="1"/>
</dbReference>
<comment type="caution">
    <text evidence="2">The sequence shown here is derived from an EMBL/GenBank/DDBJ whole genome shotgun (WGS) entry which is preliminary data.</text>
</comment>
<dbReference type="EMBL" id="BTFW01000001">
    <property type="protein sequence ID" value="GMM60200.1"/>
    <property type="molecule type" value="Genomic_DNA"/>
</dbReference>
<feature type="chain" id="PRO_5047523769" evidence="1">
    <location>
        <begin position="27"/>
        <end position="612"/>
    </location>
</feature>
<evidence type="ECO:0000313" key="3">
    <source>
        <dbReference type="Proteomes" id="UP001187221"/>
    </source>
</evidence>
<gene>
    <name evidence="2" type="ORF">NUTIK01_09770</name>
</gene>